<name>A0A1U9LGK2_9PROT</name>
<sequence length="87" mass="9968">MMSKIQRGQFERPSGFEAFSIILFFVSRLGEGSKINLVSLNKRLVCISEWDDQIEVFFGTVNFKIFPSDLGCVDVFDEYNSIDESDD</sequence>
<evidence type="ECO:0000313" key="2">
    <source>
        <dbReference type="Proteomes" id="UP000189055"/>
    </source>
</evidence>
<organism evidence="1 2">
    <name type="scientific">Acetobacter persici</name>
    <dbReference type="NCBI Taxonomy" id="1076596"/>
    <lineage>
        <taxon>Bacteria</taxon>
        <taxon>Pseudomonadati</taxon>
        <taxon>Pseudomonadota</taxon>
        <taxon>Alphaproteobacteria</taxon>
        <taxon>Acetobacterales</taxon>
        <taxon>Acetobacteraceae</taxon>
        <taxon>Acetobacter</taxon>
    </lineage>
</organism>
<accession>A0A1U9LGK2</accession>
<dbReference type="EMBL" id="CP014687">
    <property type="protein sequence ID" value="AQT05593.1"/>
    <property type="molecule type" value="Genomic_DNA"/>
</dbReference>
<evidence type="ECO:0000313" key="1">
    <source>
        <dbReference type="EMBL" id="AQT05593.1"/>
    </source>
</evidence>
<protein>
    <submittedName>
        <fullName evidence="1">Uncharacterized protein</fullName>
    </submittedName>
</protein>
<proteinExistence type="predicted"/>
<dbReference type="RefSeq" id="WP_099050371.1">
    <property type="nucleotide sequence ID" value="NZ_CP014687.1"/>
</dbReference>
<gene>
    <name evidence="1" type="ORF">A0U91_12905</name>
</gene>
<dbReference type="KEGG" id="aper:A0U91_12905"/>
<reference evidence="1 2" key="1">
    <citation type="submission" date="2016-03" db="EMBL/GenBank/DDBJ databases">
        <title>Acetic acid bacteria sequencing.</title>
        <authorList>
            <person name="Brandt J."/>
            <person name="Jakob F."/>
            <person name="Vogel R.F."/>
        </authorList>
    </citation>
    <scope>NUCLEOTIDE SEQUENCE [LARGE SCALE GENOMIC DNA]</scope>
    <source>
        <strain evidence="1 2">TMW2.1084</strain>
    </source>
</reference>
<dbReference type="Proteomes" id="UP000189055">
    <property type="component" value="Chromosome"/>
</dbReference>
<dbReference type="AlphaFoldDB" id="A0A1U9LGK2"/>